<keyword evidence="3" id="KW-1185">Reference proteome</keyword>
<gene>
    <name evidence="2" type="ORF">DMAD_11163</name>
</gene>
<feature type="region of interest" description="Disordered" evidence="1">
    <location>
        <begin position="346"/>
        <end position="366"/>
    </location>
</feature>
<dbReference type="Proteomes" id="UP001500889">
    <property type="component" value="Chromosome U"/>
</dbReference>
<evidence type="ECO:0000313" key="2">
    <source>
        <dbReference type="EMBL" id="BFF93286.1"/>
    </source>
</evidence>
<feature type="compositionally biased region" description="Basic residues" evidence="1">
    <location>
        <begin position="357"/>
        <end position="366"/>
    </location>
</feature>
<protein>
    <submittedName>
        <fullName evidence="2">Uncharacterized protein</fullName>
    </submittedName>
</protein>
<dbReference type="AlphaFoldDB" id="A0AAU9FC68"/>
<organism evidence="2 3">
    <name type="scientific">Drosophila madeirensis</name>
    <name type="common">Fruit fly</name>
    <dbReference type="NCBI Taxonomy" id="30013"/>
    <lineage>
        <taxon>Eukaryota</taxon>
        <taxon>Metazoa</taxon>
        <taxon>Ecdysozoa</taxon>
        <taxon>Arthropoda</taxon>
        <taxon>Hexapoda</taxon>
        <taxon>Insecta</taxon>
        <taxon>Pterygota</taxon>
        <taxon>Neoptera</taxon>
        <taxon>Endopterygota</taxon>
        <taxon>Diptera</taxon>
        <taxon>Brachycera</taxon>
        <taxon>Muscomorpha</taxon>
        <taxon>Ephydroidea</taxon>
        <taxon>Drosophilidae</taxon>
        <taxon>Drosophila</taxon>
        <taxon>Sophophora</taxon>
    </lineage>
</organism>
<feature type="compositionally biased region" description="Polar residues" evidence="1">
    <location>
        <begin position="102"/>
        <end position="113"/>
    </location>
</feature>
<evidence type="ECO:0000313" key="3">
    <source>
        <dbReference type="Proteomes" id="UP001500889"/>
    </source>
</evidence>
<reference evidence="2 3" key="1">
    <citation type="submission" date="2024-02" db="EMBL/GenBank/DDBJ databases">
        <title>A chromosome-level genome assembly of Drosophila madeirensis, a fruit fly species endemic to Madeira island.</title>
        <authorList>
            <person name="Tomihara K."/>
            <person name="Llopart A."/>
            <person name="Yamamoto D."/>
        </authorList>
    </citation>
    <scope>NUCLEOTIDE SEQUENCE [LARGE SCALE GENOMIC DNA]</scope>
    <source>
        <strain evidence="2 3">RF1</strain>
    </source>
</reference>
<sequence>MAELKTFSLLANVCKCFLVRGNAFSCWSRALSKYAISPLNMNSDTLQESQGNAGWSKNGPLSTLLRNVSESMKLIERTGYECSKVATQQKVNGNILQRHLPQKQNEQQVSARSYASPRPVRVQGGLKQNLMDLMKSNITQRKQTLFGCNDSNLVSKYARIWESRCEGYASQSKPNWRDRKMEPPVEGEKPTSYRQEYVWNIKKTPPKEYTTLPESRWIGEQQSLKEQQRLKEQLADYIDIASITNKIKRNDRIMRCIRGVEHNAHLPVDFKPQVYRHGYHWNLKQSEIIAKYKDDKIPEMIKMQQQQKRKKEMSERKDLRKVTKKQQLPHRTVSEVKIINKAKKVKKSIMESSSKAKLSKRYPRRG</sequence>
<name>A0AAU9FC68_DROMD</name>
<proteinExistence type="predicted"/>
<dbReference type="EMBL" id="AP029264">
    <property type="protein sequence ID" value="BFF93286.1"/>
    <property type="molecule type" value="Genomic_DNA"/>
</dbReference>
<evidence type="ECO:0000256" key="1">
    <source>
        <dbReference type="SAM" id="MobiDB-lite"/>
    </source>
</evidence>
<accession>A0AAU9FC68</accession>
<feature type="compositionally biased region" description="Basic and acidic residues" evidence="1">
    <location>
        <begin position="312"/>
        <end position="321"/>
    </location>
</feature>
<feature type="region of interest" description="Disordered" evidence="1">
    <location>
        <begin position="306"/>
        <end position="334"/>
    </location>
</feature>
<feature type="region of interest" description="Disordered" evidence="1">
    <location>
        <begin position="99"/>
        <end position="118"/>
    </location>
</feature>